<evidence type="ECO:0000259" key="6">
    <source>
        <dbReference type="Pfam" id="PF00441"/>
    </source>
</evidence>
<keyword evidence="9" id="KW-1185">Reference proteome</keyword>
<comment type="caution">
    <text evidence="8">The sequence shown here is derived from an EMBL/GenBank/DDBJ whole genome shotgun (WGS) entry which is preliminary data.</text>
</comment>
<dbReference type="InterPro" id="IPR013786">
    <property type="entry name" value="AcylCoA_DH/ox_N"/>
</dbReference>
<dbReference type="OrthoDB" id="2769798at2"/>
<dbReference type="InterPro" id="IPR036250">
    <property type="entry name" value="AcylCo_DH-like_C"/>
</dbReference>
<comment type="similarity">
    <text evidence="2">Belongs to the acyl-CoA dehydrogenase family.</text>
</comment>
<dbReference type="InterPro" id="IPR009100">
    <property type="entry name" value="AcylCoA_DH/oxidase_NM_dom_sf"/>
</dbReference>
<dbReference type="InterPro" id="IPR046373">
    <property type="entry name" value="Acyl-CoA_Oxase/DH_mid-dom_sf"/>
</dbReference>
<evidence type="ECO:0008006" key="10">
    <source>
        <dbReference type="Google" id="ProtNLM"/>
    </source>
</evidence>
<sequence length="413" mass="43875">MESLSSAQTALRFAAREFAQEHLRQCDPLVETGSTPQERFAASRPIYQAMVSAGFLRRCIPAPLGGDGSGLVDAAILAEELYGENGGISLTLFGTVLGLMPVILGPNDELRDRVLAPFLKTSGTPLSAFCMTEPGGSANISDSVPVEGLRTIALQKQGGWQVSGAKKWVSSATGWDGKGAELLCIVCRGIDDAGQELGTGILATERPQSGIVELSVARLIDSVGHRAHLLPEFQIKDLWIPNQNAVTPMGEGGAVMAGAFTATAALVGVFGVALMRTAWEYTLNFAKTETRGGSKPIIEHQAVGYALADAKSTIEAARALSWRACIALDNNLPGAEELAIHAKVFGSERAVEVLGDLMKIVGVESYDRDCPLAGLMQDALALPVFDGGNMGVRRKQLHQIYQLKDYDQHSTLA</sequence>
<dbReference type="Pfam" id="PF02771">
    <property type="entry name" value="Acyl-CoA_dh_N"/>
    <property type="match status" value="1"/>
</dbReference>
<dbReference type="Gene3D" id="1.20.140.10">
    <property type="entry name" value="Butyryl-CoA Dehydrogenase, subunit A, domain 3"/>
    <property type="match status" value="1"/>
</dbReference>
<dbReference type="PATRIC" id="fig|1088721.3.peg.3082"/>
<organism evidence="8 9">
    <name type="scientific">Novosphingobium pentaromativorans US6-1</name>
    <dbReference type="NCBI Taxonomy" id="1088721"/>
    <lineage>
        <taxon>Bacteria</taxon>
        <taxon>Pseudomonadati</taxon>
        <taxon>Pseudomonadota</taxon>
        <taxon>Alphaproteobacteria</taxon>
        <taxon>Sphingomonadales</taxon>
        <taxon>Sphingomonadaceae</taxon>
        <taxon>Novosphingobium</taxon>
    </lineage>
</organism>
<accession>G6EFK4</accession>
<dbReference type="AlphaFoldDB" id="G6EFK4"/>
<gene>
    <name evidence="8" type="ORF">NSU_3125</name>
</gene>
<evidence type="ECO:0000256" key="2">
    <source>
        <dbReference type="ARBA" id="ARBA00009347"/>
    </source>
</evidence>
<evidence type="ECO:0000256" key="1">
    <source>
        <dbReference type="ARBA" id="ARBA00001974"/>
    </source>
</evidence>
<dbReference type="Proteomes" id="UP000004030">
    <property type="component" value="Unassembled WGS sequence"/>
</dbReference>
<evidence type="ECO:0000256" key="4">
    <source>
        <dbReference type="ARBA" id="ARBA00022827"/>
    </source>
</evidence>
<dbReference type="InterPro" id="IPR037069">
    <property type="entry name" value="AcylCoA_DH/ox_N_sf"/>
</dbReference>
<dbReference type="PANTHER" id="PTHR43884:SF12">
    <property type="entry name" value="ISOVALERYL-COA DEHYDROGENASE, MITOCHONDRIAL-RELATED"/>
    <property type="match status" value="1"/>
</dbReference>
<dbReference type="EMBL" id="AGFM01000050">
    <property type="protein sequence ID" value="EHJ59912.1"/>
    <property type="molecule type" value="Genomic_DNA"/>
</dbReference>
<feature type="transmembrane region" description="Helical" evidence="5">
    <location>
        <begin position="253"/>
        <end position="275"/>
    </location>
</feature>
<keyword evidence="4" id="KW-0274">FAD</keyword>
<evidence type="ECO:0000259" key="7">
    <source>
        <dbReference type="Pfam" id="PF02771"/>
    </source>
</evidence>
<name>G6EFK4_9SPHN</name>
<dbReference type="GO" id="GO:0046359">
    <property type="term" value="P:butyrate catabolic process"/>
    <property type="evidence" value="ECO:0007669"/>
    <property type="project" value="TreeGrafter"/>
</dbReference>
<dbReference type="RefSeq" id="WP_007014033.1">
    <property type="nucleotide sequence ID" value="NZ_AGFM01000050.1"/>
</dbReference>
<dbReference type="Gene3D" id="2.40.110.10">
    <property type="entry name" value="Butyryl-CoA Dehydrogenase, subunit A, domain 2"/>
    <property type="match status" value="1"/>
</dbReference>
<dbReference type="Pfam" id="PF00441">
    <property type="entry name" value="Acyl-CoA_dh_1"/>
    <property type="match status" value="1"/>
</dbReference>
<dbReference type="CDD" id="cd00567">
    <property type="entry name" value="ACAD"/>
    <property type="match status" value="1"/>
</dbReference>
<evidence type="ECO:0000256" key="3">
    <source>
        <dbReference type="ARBA" id="ARBA00022630"/>
    </source>
</evidence>
<feature type="domain" description="Acyl-CoA dehydrogenase/oxidase C-terminal" evidence="6">
    <location>
        <begin position="250"/>
        <end position="388"/>
    </location>
</feature>
<dbReference type="Gene3D" id="1.10.540.10">
    <property type="entry name" value="Acyl-CoA dehydrogenase/oxidase, N-terminal domain"/>
    <property type="match status" value="1"/>
</dbReference>
<keyword evidence="5" id="KW-1133">Transmembrane helix</keyword>
<dbReference type="GO" id="GO:0033539">
    <property type="term" value="P:fatty acid beta-oxidation using acyl-CoA dehydrogenase"/>
    <property type="evidence" value="ECO:0007669"/>
    <property type="project" value="TreeGrafter"/>
</dbReference>
<evidence type="ECO:0000313" key="9">
    <source>
        <dbReference type="Proteomes" id="UP000004030"/>
    </source>
</evidence>
<dbReference type="PANTHER" id="PTHR43884">
    <property type="entry name" value="ACYL-COA DEHYDROGENASE"/>
    <property type="match status" value="1"/>
</dbReference>
<protein>
    <recommendedName>
        <fullName evidence="10">Acyl-CoA dehydrogenase</fullName>
    </recommendedName>
</protein>
<feature type="domain" description="Acyl-CoA dehydrogenase/oxidase N-terminal" evidence="7">
    <location>
        <begin position="7"/>
        <end position="120"/>
    </location>
</feature>
<reference evidence="8 9" key="1">
    <citation type="journal article" date="2012" name="J. Bacteriol.">
        <title>Genome sequence of benzo(a)pyrene-degrading bacterium Novosphingobium pentaromativorans US6-1.</title>
        <authorList>
            <person name="Luo Y.R."/>
            <person name="Kang S.G."/>
            <person name="Kim S.J."/>
            <person name="Kim M.R."/>
            <person name="Li N."/>
            <person name="Lee J.H."/>
            <person name="Kwon K.K."/>
        </authorList>
    </citation>
    <scope>NUCLEOTIDE SEQUENCE [LARGE SCALE GENOMIC DNA]</scope>
    <source>
        <strain evidence="8 9">US6-1</strain>
    </source>
</reference>
<dbReference type="GO" id="GO:0003995">
    <property type="term" value="F:acyl-CoA dehydrogenase activity"/>
    <property type="evidence" value="ECO:0007669"/>
    <property type="project" value="TreeGrafter"/>
</dbReference>
<dbReference type="SUPFAM" id="SSF56645">
    <property type="entry name" value="Acyl-CoA dehydrogenase NM domain-like"/>
    <property type="match status" value="1"/>
</dbReference>
<dbReference type="eggNOG" id="COG1960">
    <property type="taxonomic scope" value="Bacteria"/>
</dbReference>
<comment type="cofactor">
    <cofactor evidence="1">
        <name>FAD</name>
        <dbReference type="ChEBI" id="CHEBI:57692"/>
    </cofactor>
</comment>
<evidence type="ECO:0000313" key="8">
    <source>
        <dbReference type="EMBL" id="EHJ59912.1"/>
    </source>
</evidence>
<dbReference type="KEGG" id="npn:JI59_19965"/>
<keyword evidence="5" id="KW-0472">Membrane</keyword>
<evidence type="ECO:0000256" key="5">
    <source>
        <dbReference type="SAM" id="Phobius"/>
    </source>
</evidence>
<dbReference type="SUPFAM" id="SSF47203">
    <property type="entry name" value="Acyl-CoA dehydrogenase C-terminal domain-like"/>
    <property type="match status" value="1"/>
</dbReference>
<dbReference type="InterPro" id="IPR009075">
    <property type="entry name" value="AcylCo_DH/oxidase_C"/>
</dbReference>
<keyword evidence="3" id="KW-0285">Flavoprotein</keyword>
<dbReference type="GO" id="GO:0050660">
    <property type="term" value="F:flavin adenine dinucleotide binding"/>
    <property type="evidence" value="ECO:0007669"/>
    <property type="project" value="InterPro"/>
</dbReference>
<keyword evidence="5" id="KW-0812">Transmembrane</keyword>
<proteinExistence type="inferred from homology"/>